<keyword evidence="1" id="KW-0175">Coiled coil</keyword>
<accession>A0A5C3NCG2</accession>
<feature type="domain" description="DUF4246" evidence="3">
    <location>
        <begin position="161"/>
        <end position="555"/>
    </location>
</feature>
<reference evidence="5 6" key="1">
    <citation type="journal article" date="2019" name="Nat. Ecol. Evol.">
        <title>Megaphylogeny resolves global patterns of mushroom evolution.</title>
        <authorList>
            <person name="Varga T."/>
            <person name="Krizsan K."/>
            <person name="Foldi C."/>
            <person name="Dima B."/>
            <person name="Sanchez-Garcia M."/>
            <person name="Sanchez-Ramirez S."/>
            <person name="Szollosi G.J."/>
            <person name="Szarkandi J.G."/>
            <person name="Papp V."/>
            <person name="Albert L."/>
            <person name="Andreopoulos W."/>
            <person name="Angelini C."/>
            <person name="Antonin V."/>
            <person name="Barry K.W."/>
            <person name="Bougher N.L."/>
            <person name="Buchanan P."/>
            <person name="Buyck B."/>
            <person name="Bense V."/>
            <person name="Catcheside P."/>
            <person name="Chovatia M."/>
            <person name="Cooper J."/>
            <person name="Damon W."/>
            <person name="Desjardin D."/>
            <person name="Finy P."/>
            <person name="Geml J."/>
            <person name="Haridas S."/>
            <person name="Hughes K."/>
            <person name="Justo A."/>
            <person name="Karasinski D."/>
            <person name="Kautmanova I."/>
            <person name="Kiss B."/>
            <person name="Kocsube S."/>
            <person name="Kotiranta H."/>
            <person name="LaButti K.M."/>
            <person name="Lechner B.E."/>
            <person name="Liimatainen K."/>
            <person name="Lipzen A."/>
            <person name="Lukacs Z."/>
            <person name="Mihaltcheva S."/>
            <person name="Morgado L.N."/>
            <person name="Niskanen T."/>
            <person name="Noordeloos M.E."/>
            <person name="Ohm R.A."/>
            <person name="Ortiz-Santana B."/>
            <person name="Ovrebo C."/>
            <person name="Racz N."/>
            <person name="Riley R."/>
            <person name="Savchenko A."/>
            <person name="Shiryaev A."/>
            <person name="Soop K."/>
            <person name="Spirin V."/>
            <person name="Szebenyi C."/>
            <person name="Tomsovsky M."/>
            <person name="Tulloss R.E."/>
            <person name="Uehling J."/>
            <person name="Grigoriev I.V."/>
            <person name="Vagvolgyi C."/>
            <person name="Papp T."/>
            <person name="Martin F.M."/>
            <person name="Miettinen O."/>
            <person name="Hibbett D.S."/>
            <person name="Nagy L.G."/>
        </authorList>
    </citation>
    <scope>NUCLEOTIDE SEQUENCE [LARGE SCALE GENOMIC DNA]</scope>
    <source>
        <strain evidence="5 6">OMC1185</strain>
    </source>
</reference>
<dbReference type="InterPro" id="IPR049207">
    <property type="entry name" value="DUF4246_N"/>
</dbReference>
<keyword evidence="6" id="KW-1185">Reference proteome</keyword>
<evidence type="ECO:0000256" key="2">
    <source>
        <dbReference type="SAM" id="MobiDB-lite"/>
    </source>
</evidence>
<sequence length="621" mass="72082">MSDTDHAALPEPDEFEEDFEEEEWPYFPDPFHAGRGDAMTLVERRIRVLIGEIMEKTNWWNKVRDDSIVANWRKEFVEQDAERVRKFWPENSEPAPTVPDDPQEIVDMWNRTWRIRRKPVREGSPWPKKPITKVQLNYAFDWLRCLADQRDADRGIEASHIPKVYQAYNIVPTDLRDALIRGAALLESVPEAQKDWHPGSDGLVLDLVHPSLYCFRLGKSLAKHPDTRSLYAPTIQQYIEQRRDLTGHYMPEIDHKAPCFSIQHQWLPTDFSVSEAGEVASLSYINNLHPDEHKPLYQTLSGILEQFVPLWERVLGDLKKPQRPLLEIDPYRWYDQGPRRSTPEPAEEAFLAQHTSSPHLAGRAFWHIYSLWDEKNEPFIPEPSAFTPPTKEFYSLLGRDIQVIVKMANIVLTPENPSYPGGSWHVEGMLNERIVATGIYYYDSCNISESHLSFRQGFHEEKLKYQQSDDKGYFQVYGLDGNGGPLNQELGSVKTNEGKCLVFPNILQHRVSPFQLEDLSKPGHRKILAFFLVDPAMTVLSTSVVPPQQLDWYMRETASLPGMRTLPQELLDIITDELRRDGAITLEQAKEEREKLMQERSNFVTVHNDQMFEHEWNMCEH</sequence>
<dbReference type="PANTHER" id="PTHR33119:SF1">
    <property type="entry name" value="FE2OG DIOXYGENASE DOMAIN-CONTAINING PROTEIN"/>
    <property type="match status" value="1"/>
</dbReference>
<evidence type="ECO:0000313" key="6">
    <source>
        <dbReference type="Proteomes" id="UP000305948"/>
    </source>
</evidence>
<dbReference type="Proteomes" id="UP000305948">
    <property type="component" value="Unassembled WGS sequence"/>
</dbReference>
<dbReference type="InterPro" id="IPR025340">
    <property type="entry name" value="DUF4246"/>
</dbReference>
<name>A0A5C3NCG2_9AGAM</name>
<dbReference type="Pfam" id="PF21666">
    <property type="entry name" value="DUF4246_N"/>
    <property type="match status" value="1"/>
</dbReference>
<feature type="region of interest" description="Disordered" evidence="2">
    <location>
        <begin position="1"/>
        <end position="20"/>
    </location>
</feature>
<feature type="domain" description="DUF4246" evidence="4">
    <location>
        <begin position="18"/>
        <end position="75"/>
    </location>
</feature>
<dbReference type="STRING" id="5364.A0A5C3NCG2"/>
<feature type="coiled-coil region" evidence="1">
    <location>
        <begin position="579"/>
        <end position="606"/>
    </location>
</feature>
<evidence type="ECO:0000313" key="5">
    <source>
        <dbReference type="EMBL" id="TFK53668.1"/>
    </source>
</evidence>
<protein>
    <submittedName>
        <fullName evidence="5">Uncharacterized protein</fullName>
    </submittedName>
</protein>
<dbReference type="InterPro" id="IPR049192">
    <property type="entry name" value="DUF4246_C"/>
</dbReference>
<evidence type="ECO:0000259" key="4">
    <source>
        <dbReference type="Pfam" id="PF21666"/>
    </source>
</evidence>
<organism evidence="5 6">
    <name type="scientific">Heliocybe sulcata</name>
    <dbReference type="NCBI Taxonomy" id="5364"/>
    <lineage>
        <taxon>Eukaryota</taxon>
        <taxon>Fungi</taxon>
        <taxon>Dikarya</taxon>
        <taxon>Basidiomycota</taxon>
        <taxon>Agaricomycotina</taxon>
        <taxon>Agaricomycetes</taxon>
        <taxon>Gloeophyllales</taxon>
        <taxon>Gloeophyllaceae</taxon>
        <taxon>Heliocybe</taxon>
    </lineage>
</organism>
<dbReference type="PANTHER" id="PTHR33119">
    <property type="entry name" value="IFI3P"/>
    <property type="match status" value="1"/>
</dbReference>
<gene>
    <name evidence="5" type="ORF">OE88DRAFT_1696699</name>
</gene>
<proteinExistence type="predicted"/>
<dbReference type="EMBL" id="ML213507">
    <property type="protein sequence ID" value="TFK53668.1"/>
    <property type="molecule type" value="Genomic_DNA"/>
</dbReference>
<evidence type="ECO:0000259" key="3">
    <source>
        <dbReference type="Pfam" id="PF14033"/>
    </source>
</evidence>
<dbReference type="OrthoDB" id="415532at2759"/>
<dbReference type="AlphaFoldDB" id="A0A5C3NCG2"/>
<feature type="compositionally biased region" description="Acidic residues" evidence="2">
    <location>
        <begin position="11"/>
        <end position="20"/>
    </location>
</feature>
<evidence type="ECO:0000256" key="1">
    <source>
        <dbReference type="SAM" id="Coils"/>
    </source>
</evidence>
<dbReference type="Pfam" id="PF14033">
    <property type="entry name" value="DUF4246"/>
    <property type="match status" value="1"/>
</dbReference>